<keyword evidence="1" id="KW-1133">Transmembrane helix</keyword>
<dbReference type="EMBL" id="LT629772">
    <property type="protein sequence ID" value="SDT26430.1"/>
    <property type="molecule type" value="Genomic_DNA"/>
</dbReference>
<evidence type="ECO:0000313" key="3">
    <source>
        <dbReference type="Proteomes" id="UP000199103"/>
    </source>
</evidence>
<keyword evidence="1" id="KW-0812">Transmembrane</keyword>
<sequence length="266" mass="27695">MSELLRQLLPEMLGLVITPAAIIGCLLLLASTHAFRNVALFGGTFLVVYAVLSAIVLTIGHSAGASSTDEPAAVRGWISLVVGLLFLIGGVVSWLRGRHRKVAPPTARAAADAAVHPASLVRTVAAPLPPLARQDPAQKVADSAHHDQPAWVQKLTDPTPGFVLAAALVLAIANPNIAILGSGLGIILTADNSLAGQLLALSLLLLASLLDFIVPTIVFLFAGERGRGLLRTATRWLVAHNQIIGIIVLLVFGLLFTGRGCAQILG</sequence>
<proteinExistence type="predicted"/>
<dbReference type="RefSeq" id="WP_157683680.1">
    <property type="nucleotide sequence ID" value="NZ_LT629772.1"/>
</dbReference>
<name>A0A1H1YYA5_9ACTN</name>
<dbReference type="Proteomes" id="UP000199103">
    <property type="component" value="Chromosome I"/>
</dbReference>
<feature type="transmembrane region" description="Helical" evidence="1">
    <location>
        <begin position="162"/>
        <end position="187"/>
    </location>
</feature>
<dbReference type="InterPro" id="IPR021315">
    <property type="entry name" value="Gap/Sap"/>
</dbReference>
<keyword evidence="3" id="KW-1185">Reference proteome</keyword>
<evidence type="ECO:0000313" key="2">
    <source>
        <dbReference type="EMBL" id="SDT26430.1"/>
    </source>
</evidence>
<dbReference type="OrthoDB" id="4570412at2"/>
<dbReference type="PROSITE" id="PS51257">
    <property type="entry name" value="PROKAR_LIPOPROTEIN"/>
    <property type="match status" value="1"/>
</dbReference>
<feature type="transmembrane region" description="Helical" evidence="1">
    <location>
        <begin position="38"/>
        <end position="60"/>
    </location>
</feature>
<feature type="transmembrane region" description="Helical" evidence="1">
    <location>
        <begin position="12"/>
        <end position="31"/>
    </location>
</feature>
<feature type="transmembrane region" description="Helical" evidence="1">
    <location>
        <begin position="199"/>
        <end position="222"/>
    </location>
</feature>
<gene>
    <name evidence="2" type="ORF">SAMN04489812_4860</name>
</gene>
<organism evidence="2 3">
    <name type="scientific">Microlunatus soli</name>
    <dbReference type="NCBI Taxonomy" id="630515"/>
    <lineage>
        <taxon>Bacteria</taxon>
        <taxon>Bacillati</taxon>
        <taxon>Actinomycetota</taxon>
        <taxon>Actinomycetes</taxon>
        <taxon>Propionibacteriales</taxon>
        <taxon>Propionibacteriaceae</taxon>
        <taxon>Microlunatus</taxon>
    </lineage>
</organism>
<accession>A0A1H1YYA5</accession>
<feature type="transmembrane region" description="Helical" evidence="1">
    <location>
        <begin position="72"/>
        <end position="95"/>
    </location>
</feature>
<dbReference type="AlphaFoldDB" id="A0A1H1YYA5"/>
<keyword evidence="1" id="KW-0472">Membrane</keyword>
<dbReference type="Pfam" id="PF11139">
    <property type="entry name" value="SfLAP"/>
    <property type="match status" value="1"/>
</dbReference>
<reference evidence="2 3" key="1">
    <citation type="submission" date="2016-10" db="EMBL/GenBank/DDBJ databases">
        <authorList>
            <person name="de Groot N.N."/>
        </authorList>
    </citation>
    <scope>NUCLEOTIDE SEQUENCE [LARGE SCALE GENOMIC DNA]</scope>
    <source>
        <strain evidence="2 3">DSM 21800</strain>
    </source>
</reference>
<protein>
    <submittedName>
        <fullName evidence="2">Sap, sulfolipid-1-addressing protein</fullName>
    </submittedName>
</protein>
<evidence type="ECO:0000256" key="1">
    <source>
        <dbReference type="SAM" id="Phobius"/>
    </source>
</evidence>
<feature type="transmembrane region" description="Helical" evidence="1">
    <location>
        <begin position="243"/>
        <end position="265"/>
    </location>
</feature>